<name>A0A9D4G5P0_DREPO</name>
<comment type="caution">
    <text evidence="1">The sequence shown here is derived from an EMBL/GenBank/DDBJ whole genome shotgun (WGS) entry which is preliminary data.</text>
</comment>
<protein>
    <submittedName>
        <fullName evidence="1">Uncharacterized protein</fullName>
    </submittedName>
</protein>
<sequence>MYGCRMHSCNAYGLVKGGPKIQGLLPHCSMWLQSTHWFRWSGPHWHAFTSEGDTRNCSQ</sequence>
<dbReference type="AlphaFoldDB" id="A0A9D4G5P0"/>
<reference evidence="1" key="2">
    <citation type="submission" date="2020-11" db="EMBL/GenBank/DDBJ databases">
        <authorList>
            <person name="McCartney M.A."/>
            <person name="Auch B."/>
            <person name="Kono T."/>
            <person name="Mallez S."/>
            <person name="Becker A."/>
            <person name="Gohl D.M."/>
            <person name="Silverstein K.A.T."/>
            <person name="Koren S."/>
            <person name="Bechman K.B."/>
            <person name="Herman A."/>
            <person name="Abrahante J.E."/>
            <person name="Garbe J."/>
        </authorList>
    </citation>
    <scope>NUCLEOTIDE SEQUENCE</scope>
    <source>
        <strain evidence="1">Duluth1</strain>
        <tissue evidence="1">Whole animal</tissue>
    </source>
</reference>
<dbReference type="Proteomes" id="UP000828390">
    <property type="component" value="Unassembled WGS sequence"/>
</dbReference>
<proteinExistence type="predicted"/>
<dbReference type="EMBL" id="JAIWYP010000006">
    <property type="protein sequence ID" value="KAH3810871.1"/>
    <property type="molecule type" value="Genomic_DNA"/>
</dbReference>
<evidence type="ECO:0000313" key="1">
    <source>
        <dbReference type="EMBL" id="KAH3810871.1"/>
    </source>
</evidence>
<evidence type="ECO:0000313" key="2">
    <source>
        <dbReference type="Proteomes" id="UP000828390"/>
    </source>
</evidence>
<keyword evidence="2" id="KW-1185">Reference proteome</keyword>
<gene>
    <name evidence="1" type="ORF">DPMN_139269</name>
</gene>
<reference evidence="1" key="1">
    <citation type="journal article" date="2019" name="bioRxiv">
        <title>The Genome of the Zebra Mussel, Dreissena polymorpha: A Resource for Invasive Species Research.</title>
        <authorList>
            <person name="McCartney M.A."/>
            <person name="Auch B."/>
            <person name="Kono T."/>
            <person name="Mallez S."/>
            <person name="Zhang Y."/>
            <person name="Obille A."/>
            <person name="Becker A."/>
            <person name="Abrahante J.E."/>
            <person name="Garbe J."/>
            <person name="Badalamenti J.P."/>
            <person name="Herman A."/>
            <person name="Mangelson H."/>
            <person name="Liachko I."/>
            <person name="Sullivan S."/>
            <person name="Sone E.D."/>
            <person name="Koren S."/>
            <person name="Silverstein K.A.T."/>
            <person name="Beckman K.B."/>
            <person name="Gohl D.M."/>
        </authorList>
    </citation>
    <scope>NUCLEOTIDE SEQUENCE</scope>
    <source>
        <strain evidence="1">Duluth1</strain>
        <tissue evidence="1">Whole animal</tissue>
    </source>
</reference>
<organism evidence="1 2">
    <name type="scientific">Dreissena polymorpha</name>
    <name type="common">Zebra mussel</name>
    <name type="synonym">Mytilus polymorpha</name>
    <dbReference type="NCBI Taxonomy" id="45954"/>
    <lineage>
        <taxon>Eukaryota</taxon>
        <taxon>Metazoa</taxon>
        <taxon>Spiralia</taxon>
        <taxon>Lophotrochozoa</taxon>
        <taxon>Mollusca</taxon>
        <taxon>Bivalvia</taxon>
        <taxon>Autobranchia</taxon>
        <taxon>Heteroconchia</taxon>
        <taxon>Euheterodonta</taxon>
        <taxon>Imparidentia</taxon>
        <taxon>Neoheterodontei</taxon>
        <taxon>Myida</taxon>
        <taxon>Dreissenoidea</taxon>
        <taxon>Dreissenidae</taxon>
        <taxon>Dreissena</taxon>
    </lineage>
</organism>
<accession>A0A9D4G5P0</accession>